<dbReference type="Gene3D" id="3.40.30.10">
    <property type="entry name" value="Glutaredoxin"/>
    <property type="match status" value="1"/>
</dbReference>
<dbReference type="PANTHER" id="PTHR30041:SF5">
    <property type="entry name" value="ARSENATE REDUCTASE-RELATED"/>
    <property type="match status" value="1"/>
</dbReference>
<dbReference type="SUPFAM" id="SSF52833">
    <property type="entry name" value="Thioredoxin-like"/>
    <property type="match status" value="1"/>
</dbReference>
<evidence type="ECO:0000256" key="1">
    <source>
        <dbReference type="ARBA" id="ARBA00007198"/>
    </source>
</evidence>
<keyword evidence="9" id="KW-1185">Reference proteome</keyword>
<evidence type="ECO:0000256" key="5">
    <source>
        <dbReference type="ARBA" id="ARBA00039879"/>
    </source>
</evidence>
<evidence type="ECO:0000256" key="7">
    <source>
        <dbReference type="RuleBase" id="RU362029"/>
    </source>
</evidence>
<dbReference type="PANTHER" id="PTHR30041">
    <property type="entry name" value="ARSENATE REDUCTASE"/>
    <property type="match status" value="1"/>
</dbReference>
<comment type="caution">
    <text evidence="8">The sequence shown here is derived from an EMBL/GenBank/DDBJ whole genome shotgun (WGS) entry which is preliminary data.</text>
</comment>
<keyword evidence="2" id="KW-0059">Arsenical resistance</keyword>
<comment type="catalytic activity">
    <reaction evidence="7">
        <text>[glutaredoxin]-dithiol + arsenate + glutathione + H(+) = glutathionyl-S-S-[glutaredoxin] + arsenite + H2O</text>
        <dbReference type="Rhea" id="RHEA:22016"/>
        <dbReference type="Rhea" id="RHEA-COMP:10729"/>
        <dbReference type="Rhea" id="RHEA-COMP:17668"/>
        <dbReference type="ChEBI" id="CHEBI:15377"/>
        <dbReference type="ChEBI" id="CHEBI:15378"/>
        <dbReference type="ChEBI" id="CHEBI:29242"/>
        <dbReference type="ChEBI" id="CHEBI:29950"/>
        <dbReference type="ChEBI" id="CHEBI:48597"/>
        <dbReference type="ChEBI" id="CHEBI:57925"/>
        <dbReference type="ChEBI" id="CHEBI:146199"/>
        <dbReference type="EC" id="1.20.4.1"/>
    </reaction>
</comment>
<comment type="similarity">
    <text evidence="1 6 7">Belongs to the ArsC family.</text>
</comment>
<sequence length="143" mass="15999">MSYITIYHNPACGTSRNVLALIRNSGEEPTVVEYLKTPPDRTTLVGLIQAMHMPVRDVLRQKGTPYDELGLGEHKWTDEQLIDFMLQHPILINRPIVATPLGTRLCRPSEAVLDILPQPQQAAFSKEDGEAVIDSKGNRIDKL</sequence>
<dbReference type="Proteomes" id="UP000261948">
    <property type="component" value="Unassembled WGS sequence"/>
</dbReference>
<evidence type="ECO:0000313" key="8">
    <source>
        <dbReference type="EMBL" id="RGE45587.1"/>
    </source>
</evidence>
<dbReference type="InterPro" id="IPR036249">
    <property type="entry name" value="Thioredoxin-like_sf"/>
</dbReference>
<keyword evidence="3 7" id="KW-0560">Oxidoreductase</keyword>
<dbReference type="Pfam" id="PF03960">
    <property type="entry name" value="ArsC"/>
    <property type="match status" value="1"/>
</dbReference>
<organism evidence="8 9">
    <name type="scientific">Comamonas testosteroni</name>
    <name type="common">Pseudomonas testosteroni</name>
    <dbReference type="NCBI Taxonomy" id="285"/>
    <lineage>
        <taxon>Bacteria</taxon>
        <taxon>Pseudomonadati</taxon>
        <taxon>Pseudomonadota</taxon>
        <taxon>Betaproteobacteria</taxon>
        <taxon>Burkholderiales</taxon>
        <taxon>Comamonadaceae</taxon>
        <taxon>Comamonas</taxon>
    </lineage>
</organism>
<reference evidence="8 9" key="1">
    <citation type="submission" date="2018-08" db="EMBL/GenBank/DDBJ databases">
        <title>Comamonas testosteroni strain SWCO2.</title>
        <authorList>
            <person name="Jiang N."/>
            <person name="Zhang X.Z."/>
        </authorList>
    </citation>
    <scope>NUCLEOTIDE SEQUENCE [LARGE SCALE GENOMIC DNA]</scope>
    <source>
        <strain evidence="8 9">SWCO2</strain>
    </source>
</reference>
<name>A0A373FNU0_COMTE</name>
<dbReference type="NCBIfam" id="TIGR00014">
    <property type="entry name" value="arsC"/>
    <property type="match status" value="1"/>
</dbReference>
<dbReference type="GO" id="GO:0046685">
    <property type="term" value="P:response to arsenic-containing substance"/>
    <property type="evidence" value="ECO:0007669"/>
    <property type="project" value="UniProtKB-KW"/>
</dbReference>
<dbReference type="OrthoDB" id="9790554at2"/>
<evidence type="ECO:0000256" key="2">
    <source>
        <dbReference type="ARBA" id="ARBA00022849"/>
    </source>
</evidence>
<dbReference type="PROSITE" id="PS51353">
    <property type="entry name" value="ARSC"/>
    <property type="match status" value="1"/>
</dbReference>
<dbReference type="EMBL" id="QURR01000008">
    <property type="protein sequence ID" value="RGE45587.1"/>
    <property type="molecule type" value="Genomic_DNA"/>
</dbReference>
<accession>A0A373FNU0</accession>
<evidence type="ECO:0000256" key="6">
    <source>
        <dbReference type="PROSITE-ProRule" id="PRU01282"/>
    </source>
</evidence>
<dbReference type="GO" id="GO:0008794">
    <property type="term" value="F:arsenate reductase (glutaredoxin) activity"/>
    <property type="evidence" value="ECO:0007669"/>
    <property type="project" value="UniProtKB-UniRule"/>
</dbReference>
<evidence type="ECO:0000256" key="3">
    <source>
        <dbReference type="ARBA" id="ARBA00023002"/>
    </source>
</evidence>
<protein>
    <recommendedName>
        <fullName evidence="5 7">Arsenate reductase</fullName>
        <ecNumber evidence="4 7">1.20.4.1</ecNumber>
    </recommendedName>
</protein>
<dbReference type="InterPro" id="IPR006660">
    <property type="entry name" value="Arsenate_reductase-like"/>
</dbReference>
<dbReference type="EC" id="1.20.4.1" evidence="4 7"/>
<dbReference type="CDD" id="cd03034">
    <property type="entry name" value="ArsC_ArsC"/>
    <property type="match status" value="1"/>
</dbReference>
<gene>
    <name evidence="8" type="primary">arsC</name>
    <name evidence="8" type="ORF">DZC30_08310</name>
</gene>
<evidence type="ECO:0000313" key="9">
    <source>
        <dbReference type="Proteomes" id="UP000261948"/>
    </source>
</evidence>
<evidence type="ECO:0000256" key="4">
    <source>
        <dbReference type="ARBA" id="ARBA00038969"/>
    </source>
</evidence>
<proteinExistence type="inferred from homology"/>
<dbReference type="AlphaFoldDB" id="A0A373FNU0"/>
<dbReference type="InterPro" id="IPR006659">
    <property type="entry name" value="Arsenate_reductase"/>
</dbReference>